<accession>A0ABT5R110</accession>
<reference evidence="1" key="1">
    <citation type="submission" date="2021-12" db="EMBL/GenBank/DDBJ databases">
        <title>Enterovibrio ZSDZ35 sp. nov. and Enterovibrio ZSDZ42 sp. nov., isolated from coastal seawater in Qingdao.</title>
        <authorList>
            <person name="Zhang P."/>
        </authorList>
    </citation>
    <scope>NUCLEOTIDE SEQUENCE</scope>
    <source>
        <strain evidence="1">ZSDZ42</strain>
    </source>
</reference>
<proteinExistence type="predicted"/>
<organism evidence="1 2">
    <name type="scientific">Enterovibrio gelatinilyticus</name>
    <dbReference type="NCBI Taxonomy" id="2899819"/>
    <lineage>
        <taxon>Bacteria</taxon>
        <taxon>Pseudomonadati</taxon>
        <taxon>Pseudomonadota</taxon>
        <taxon>Gammaproteobacteria</taxon>
        <taxon>Vibrionales</taxon>
        <taxon>Vibrionaceae</taxon>
        <taxon>Enterovibrio</taxon>
    </lineage>
</organism>
<dbReference type="RefSeq" id="WP_274164796.1">
    <property type="nucleotide sequence ID" value="NZ_JAJUBC010000013.1"/>
</dbReference>
<keyword evidence="2" id="KW-1185">Reference proteome</keyword>
<sequence>MVGFAISYFVPYIYAGVLTHMHDDIEYLTVSGNTPLTDEWTVTLPSTFQSKMEDEDLVIWKSGLTIWCSVWGIEPEEFREEALEWVAEEQAEKAFDVQQTERDGLIFYRYRLFEETNDYRVASVYCFAFSHTSYIQLGIYVDDEADYAQAIKICESLSFINQTVFH</sequence>
<gene>
    <name evidence="1" type="ORF">LRP50_12490</name>
</gene>
<name>A0ABT5R110_9GAMM</name>
<dbReference type="EMBL" id="JAJUBC010000013">
    <property type="protein sequence ID" value="MDD1793951.1"/>
    <property type="molecule type" value="Genomic_DNA"/>
</dbReference>
<dbReference type="Proteomes" id="UP001149400">
    <property type="component" value="Unassembled WGS sequence"/>
</dbReference>
<evidence type="ECO:0000313" key="1">
    <source>
        <dbReference type="EMBL" id="MDD1793951.1"/>
    </source>
</evidence>
<protein>
    <submittedName>
        <fullName evidence="1">Uncharacterized protein</fullName>
    </submittedName>
</protein>
<evidence type="ECO:0000313" key="2">
    <source>
        <dbReference type="Proteomes" id="UP001149400"/>
    </source>
</evidence>
<comment type="caution">
    <text evidence="1">The sequence shown here is derived from an EMBL/GenBank/DDBJ whole genome shotgun (WGS) entry which is preliminary data.</text>
</comment>